<name>A0ACC3DEA7_9PEZI</name>
<organism evidence="1 2">
    <name type="scientific">Coniosporium uncinatum</name>
    <dbReference type="NCBI Taxonomy" id="93489"/>
    <lineage>
        <taxon>Eukaryota</taxon>
        <taxon>Fungi</taxon>
        <taxon>Dikarya</taxon>
        <taxon>Ascomycota</taxon>
        <taxon>Pezizomycotina</taxon>
        <taxon>Dothideomycetes</taxon>
        <taxon>Dothideomycetes incertae sedis</taxon>
        <taxon>Coniosporium</taxon>
    </lineage>
</organism>
<feature type="non-terminal residue" evidence="1">
    <location>
        <position position="1"/>
    </location>
</feature>
<dbReference type="EMBL" id="JAWDJW010006032">
    <property type="protein sequence ID" value="KAK3066068.1"/>
    <property type="molecule type" value="Genomic_DNA"/>
</dbReference>
<protein>
    <submittedName>
        <fullName evidence="1">Uncharacterized protein</fullName>
    </submittedName>
</protein>
<evidence type="ECO:0000313" key="2">
    <source>
        <dbReference type="Proteomes" id="UP001186974"/>
    </source>
</evidence>
<accession>A0ACC3DEA7</accession>
<keyword evidence="2" id="KW-1185">Reference proteome</keyword>
<sequence length="271" mass="29683">VFTSPILFPTKPTLPTSLTRISPITGPAHPSIKNLSCALLHPSDPSCLRTYLSYYLHAFPAVARFFTLVYSAFALLRWRSFLKTPITATNRLAQAVLRMSLFITGAIGTSWGSVCLFQHYLPKNFLPTQRFFFAGALGGLWAFLERKSGRSNFLYSGRMSADSLWKVGVKRGWWKGLRNGDVLLFVVSLAVVNGIYETTPRAVNGGVVRKSLGMVRGEGWVDRAAVGERGDGGKGGEATGGEGEVRDEKMEERDVKAMGVDVDEASGLKEE</sequence>
<proteinExistence type="predicted"/>
<evidence type="ECO:0000313" key="1">
    <source>
        <dbReference type="EMBL" id="KAK3066068.1"/>
    </source>
</evidence>
<dbReference type="Proteomes" id="UP001186974">
    <property type="component" value="Unassembled WGS sequence"/>
</dbReference>
<comment type="caution">
    <text evidence="1">The sequence shown here is derived from an EMBL/GenBank/DDBJ whole genome shotgun (WGS) entry which is preliminary data.</text>
</comment>
<reference evidence="1" key="1">
    <citation type="submission" date="2024-09" db="EMBL/GenBank/DDBJ databases">
        <title>Black Yeasts Isolated from many extreme environments.</title>
        <authorList>
            <person name="Coleine C."/>
            <person name="Stajich J.E."/>
            <person name="Selbmann L."/>
        </authorList>
    </citation>
    <scope>NUCLEOTIDE SEQUENCE</scope>
    <source>
        <strain evidence="1">CCFEE 5737</strain>
    </source>
</reference>
<gene>
    <name evidence="1" type="ORF">LTS18_002061</name>
</gene>